<dbReference type="RefSeq" id="WP_118401720.1">
    <property type="nucleotide sequence ID" value="NZ_JADNFX010000004.1"/>
</dbReference>
<organism evidence="1 2">
    <name type="scientific">Bacteroides cellulosilyticus</name>
    <dbReference type="NCBI Taxonomy" id="246787"/>
    <lineage>
        <taxon>Bacteria</taxon>
        <taxon>Pseudomonadati</taxon>
        <taxon>Bacteroidota</taxon>
        <taxon>Bacteroidia</taxon>
        <taxon>Bacteroidales</taxon>
        <taxon>Bacteroidaceae</taxon>
        <taxon>Bacteroides</taxon>
    </lineage>
</organism>
<dbReference type="Proteomes" id="UP000283341">
    <property type="component" value="Unassembled WGS sequence"/>
</dbReference>
<reference evidence="1 2" key="1">
    <citation type="submission" date="2018-08" db="EMBL/GenBank/DDBJ databases">
        <title>A genome reference for cultivated species of the human gut microbiota.</title>
        <authorList>
            <person name="Zou Y."/>
            <person name="Xue W."/>
            <person name="Luo G."/>
        </authorList>
    </citation>
    <scope>NUCLEOTIDE SEQUENCE [LARGE SCALE GENOMIC DNA]</scope>
    <source>
        <strain evidence="1 2">AF22-3AC</strain>
    </source>
</reference>
<evidence type="ECO:0000313" key="2">
    <source>
        <dbReference type="Proteomes" id="UP000283341"/>
    </source>
</evidence>
<dbReference type="EMBL" id="QRVJ01000001">
    <property type="protein sequence ID" value="RGS40230.1"/>
    <property type="molecule type" value="Genomic_DNA"/>
</dbReference>
<dbReference type="InterPro" id="IPR011204">
    <property type="entry name" value="Virulence_RhuM-like"/>
</dbReference>
<protein>
    <submittedName>
        <fullName evidence="1">Cell filamentation protein Fic</fullName>
    </submittedName>
</protein>
<dbReference type="PANTHER" id="PTHR35810:SF1">
    <property type="entry name" value="CYTOPLASMIC PROTEIN"/>
    <property type="match status" value="1"/>
</dbReference>
<dbReference type="Pfam" id="PF13310">
    <property type="entry name" value="Virulence_RhuM"/>
    <property type="match status" value="1"/>
</dbReference>
<dbReference type="PANTHER" id="PTHR35810">
    <property type="entry name" value="CYTOPLASMIC PROTEIN-RELATED"/>
    <property type="match status" value="1"/>
</dbReference>
<accession>A0A412IPW9</accession>
<gene>
    <name evidence="1" type="ORF">DWX97_02895</name>
</gene>
<name>A0A412IPW9_9BACE</name>
<sequence length="462" mass="53931">MENNPDNISQIPEMQSPFDEIKQSDDKGIAFWNSRQLANVMGYSDYRNFERVINKSITMCEQKGNHSGEHFITFTEMVQLGSGAYRQVNTYRLSSLACLIISQNADKKKPFVRLAQTYFSENTTAEDIVSSLESNIFLYQSNKGKISVSVIFNNETFWLSQRRMAELFGVDTRTINYHLQQIYSTKELIEEATIRKIEIVQQEGNRSVTRPVAVYNLDAVIAVGYRVNSYEATQFRMWCASVLKEFLLKGFVLDDERLKNTNVFGKDYFDELLIRIREIRTSERRYYQKITDIYAECSADYDPKSTDTKNFYRIVQNTMHWAITHKTAAEIIYERADAEKPNMGLMTWKHAPHGRIIRNDVTVAKNYLSEPEVDALNHLSNAFLDFAENMAHRHILMTMKDWKKKLDSFLQISDYEILKDAGKISHEIAQEKALDEYEKFRLIQDRDFLSDFDKEIKGLFDK</sequence>
<dbReference type="AlphaFoldDB" id="A0A412IPW9"/>
<evidence type="ECO:0000313" key="1">
    <source>
        <dbReference type="EMBL" id="RGS40230.1"/>
    </source>
</evidence>
<comment type="caution">
    <text evidence="1">The sequence shown here is derived from an EMBL/GenBank/DDBJ whole genome shotgun (WGS) entry which is preliminary data.</text>
</comment>
<proteinExistence type="predicted"/>